<dbReference type="GO" id="GO:1990281">
    <property type="term" value="C:efflux pump complex"/>
    <property type="evidence" value="ECO:0007669"/>
    <property type="project" value="TreeGrafter"/>
</dbReference>
<dbReference type="PANTHER" id="PTHR30469">
    <property type="entry name" value="MULTIDRUG RESISTANCE PROTEIN MDTA"/>
    <property type="match status" value="1"/>
</dbReference>
<dbReference type="Gene3D" id="2.40.420.20">
    <property type="match status" value="1"/>
</dbReference>
<dbReference type="AlphaFoldDB" id="S0FKG4"/>
<evidence type="ECO:0000313" key="2">
    <source>
        <dbReference type="EMBL" id="EMS69013.1"/>
    </source>
</evidence>
<evidence type="ECO:0000313" key="3">
    <source>
        <dbReference type="Proteomes" id="UP000014155"/>
    </source>
</evidence>
<dbReference type="EMBL" id="AORV01000078">
    <property type="protein sequence ID" value="EMS69013.1"/>
    <property type="molecule type" value="Genomic_DNA"/>
</dbReference>
<dbReference type="PANTHER" id="PTHR30469:SF15">
    <property type="entry name" value="HLYD FAMILY OF SECRETION PROTEINS"/>
    <property type="match status" value="1"/>
</dbReference>
<name>S0FKG4_RUMCE</name>
<proteinExistence type="predicted"/>
<keyword evidence="3" id="KW-1185">Reference proteome</keyword>
<protein>
    <submittedName>
        <fullName evidence="2">Membrane-fusion protein</fullName>
    </submittedName>
</protein>
<gene>
    <name evidence="2" type="ORF">CTER_5455</name>
</gene>
<keyword evidence="1" id="KW-0175">Coiled coil</keyword>
<evidence type="ECO:0000256" key="1">
    <source>
        <dbReference type="SAM" id="Coils"/>
    </source>
</evidence>
<dbReference type="PATRIC" id="fig|1195236.3.peg.5596"/>
<dbReference type="eggNOG" id="COG0845">
    <property type="taxonomic scope" value="Bacteria"/>
</dbReference>
<reference evidence="2 3" key="1">
    <citation type="journal article" date="2013" name="Genome Announc.">
        <title>Draft Genome Sequence of the Cellulolytic, Mesophilic, Anaerobic Bacterium Clostridium termitidis Strain CT1112 (DSM 5398).</title>
        <authorList>
            <person name="Lal S."/>
            <person name="Ramachandran U."/>
            <person name="Zhang X."/>
            <person name="Munir R."/>
            <person name="Sparling R."/>
            <person name="Levin D.B."/>
        </authorList>
    </citation>
    <scope>NUCLEOTIDE SEQUENCE [LARGE SCALE GENOMIC DNA]</scope>
    <source>
        <strain evidence="2 3">CT1112</strain>
    </source>
</reference>
<accession>S0FKG4</accession>
<dbReference type="Proteomes" id="UP000014155">
    <property type="component" value="Unassembled WGS sequence"/>
</dbReference>
<dbReference type="STRING" id="1195236.CTER_5455"/>
<comment type="caution">
    <text evidence="2">The sequence shown here is derived from an EMBL/GenBank/DDBJ whole genome shotgun (WGS) entry which is preliminary data.</text>
</comment>
<feature type="coiled-coil region" evidence="1">
    <location>
        <begin position="8"/>
        <end position="74"/>
    </location>
</feature>
<organism evidence="2 3">
    <name type="scientific">Ruminiclostridium cellobioparum subsp. termitidis CT1112</name>
    <dbReference type="NCBI Taxonomy" id="1195236"/>
    <lineage>
        <taxon>Bacteria</taxon>
        <taxon>Bacillati</taxon>
        <taxon>Bacillota</taxon>
        <taxon>Clostridia</taxon>
        <taxon>Eubacteriales</taxon>
        <taxon>Oscillospiraceae</taxon>
        <taxon>Ruminiclostridium</taxon>
    </lineage>
</organism>
<sequence>MRDLFKIGAETEVNLQKARNELAVAERLYKKALDEKNKPTQNLNIDIKSAELDIKLQKSRIDEIKDELETANNIAAPDDGVITALNCQKGSTLDPSVPLYTMSLPAGGFRLKVAVDSTKANYLVTGDEVEISINSLNEEKVKGKIIAITTPAVDKPGENNNLQKVIVIDLELKTLVGGEHADIYLKKETKNYEMLIPNEAVREERNDYYVFVIKESEGPLGKEYYIQKIKVFCEASDDSYTAVSGGLLFSDRVVFSSDKPLSEGDRVRITKGNKGSGV</sequence>
<dbReference type="GO" id="GO:0015562">
    <property type="term" value="F:efflux transmembrane transporter activity"/>
    <property type="evidence" value="ECO:0007669"/>
    <property type="project" value="TreeGrafter"/>
</dbReference>